<keyword evidence="2" id="KW-1185">Reference proteome</keyword>
<dbReference type="Proteomes" id="UP000799538">
    <property type="component" value="Unassembled WGS sequence"/>
</dbReference>
<protein>
    <submittedName>
        <fullName evidence="1">Uncharacterized protein</fullName>
    </submittedName>
</protein>
<evidence type="ECO:0000313" key="1">
    <source>
        <dbReference type="EMBL" id="KAF2227202.1"/>
    </source>
</evidence>
<organism evidence="1 2">
    <name type="scientific">Elsinoe ampelina</name>
    <dbReference type="NCBI Taxonomy" id="302913"/>
    <lineage>
        <taxon>Eukaryota</taxon>
        <taxon>Fungi</taxon>
        <taxon>Dikarya</taxon>
        <taxon>Ascomycota</taxon>
        <taxon>Pezizomycotina</taxon>
        <taxon>Dothideomycetes</taxon>
        <taxon>Dothideomycetidae</taxon>
        <taxon>Myriangiales</taxon>
        <taxon>Elsinoaceae</taxon>
        <taxon>Elsinoe</taxon>
    </lineage>
</organism>
<proteinExistence type="predicted"/>
<sequence length="71" mass="7902">METFEEGLWRCCQCGYVANWVIDCQDEDCSHVVCLACPPTMYVSYSAGLINVADHVVVLGKERREPGVAFS</sequence>
<reference evidence="2" key="1">
    <citation type="journal article" date="2020" name="Stud. Mycol.">
        <title>101 Dothideomycetes genomes: A test case for predicting lifestyles and emergence of pathogens.</title>
        <authorList>
            <person name="Haridas S."/>
            <person name="Albert R."/>
            <person name="Binder M."/>
            <person name="Bloem J."/>
            <person name="LaButti K."/>
            <person name="Salamov A."/>
            <person name="Andreopoulos B."/>
            <person name="Baker S."/>
            <person name="Barry K."/>
            <person name="Bills G."/>
            <person name="Bluhm B."/>
            <person name="Cannon C."/>
            <person name="Castanera R."/>
            <person name="Culley D."/>
            <person name="Daum C."/>
            <person name="Ezra D."/>
            <person name="Gonzalez J."/>
            <person name="Henrissat B."/>
            <person name="Kuo A."/>
            <person name="Liang C."/>
            <person name="Lipzen A."/>
            <person name="Lutzoni F."/>
            <person name="Magnuson J."/>
            <person name="Mondo S."/>
            <person name="Nolan M."/>
            <person name="Ohm R."/>
            <person name="Pangilinan J."/>
            <person name="Park H.-J."/>
            <person name="Ramirez L."/>
            <person name="Alfaro M."/>
            <person name="Sun H."/>
            <person name="Tritt A."/>
            <person name="Yoshinaga Y."/>
            <person name="Zwiers L.-H."/>
            <person name="Turgeon B."/>
            <person name="Goodwin S."/>
            <person name="Spatafora J."/>
            <person name="Crous P."/>
            <person name="Grigoriev I."/>
        </authorList>
    </citation>
    <scope>NUCLEOTIDE SEQUENCE [LARGE SCALE GENOMIC DNA]</scope>
    <source>
        <strain evidence="2">CECT 20119</strain>
    </source>
</reference>
<dbReference type="EMBL" id="ML992501">
    <property type="protein sequence ID" value="KAF2227202.1"/>
    <property type="molecule type" value="Genomic_DNA"/>
</dbReference>
<dbReference type="OrthoDB" id="10325520at2759"/>
<name>A0A6A6GN73_9PEZI</name>
<accession>A0A6A6GN73</accession>
<evidence type="ECO:0000313" key="2">
    <source>
        <dbReference type="Proteomes" id="UP000799538"/>
    </source>
</evidence>
<gene>
    <name evidence="1" type="ORF">BDZ85DRAFT_253879</name>
</gene>
<dbReference type="AlphaFoldDB" id="A0A6A6GN73"/>